<feature type="transmembrane region" description="Helical" evidence="1">
    <location>
        <begin position="33"/>
        <end position="55"/>
    </location>
</feature>
<dbReference type="Proteomes" id="UP000823674">
    <property type="component" value="Chromosome A02"/>
</dbReference>
<name>A0ABQ7NH34_BRACM</name>
<keyword evidence="1" id="KW-1133">Transmembrane helix</keyword>
<sequence length="85" mass="9704">MNLSIYHLSILSSCHQISSPENRHVSLLTKRCVSFKLVCDICGHMFVVGLIICLLPPPWLMKRNPYVSKCDAFEFRVEPVVVFPV</sequence>
<protein>
    <submittedName>
        <fullName evidence="2">Uncharacterized protein</fullName>
    </submittedName>
</protein>
<comment type="caution">
    <text evidence="2">The sequence shown here is derived from an EMBL/GenBank/DDBJ whole genome shotgun (WGS) entry which is preliminary data.</text>
</comment>
<organism evidence="2 3">
    <name type="scientific">Brassica rapa subsp. trilocularis</name>
    <dbReference type="NCBI Taxonomy" id="1813537"/>
    <lineage>
        <taxon>Eukaryota</taxon>
        <taxon>Viridiplantae</taxon>
        <taxon>Streptophyta</taxon>
        <taxon>Embryophyta</taxon>
        <taxon>Tracheophyta</taxon>
        <taxon>Spermatophyta</taxon>
        <taxon>Magnoliopsida</taxon>
        <taxon>eudicotyledons</taxon>
        <taxon>Gunneridae</taxon>
        <taxon>Pentapetalae</taxon>
        <taxon>rosids</taxon>
        <taxon>malvids</taxon>
        <taxon>Brassicales</taxon>
        <taxon>Brassicaceae</taxon>
        <taxon>Brassiceae</taxon>
        <taxon>Brassica</taxon>
    </lineage>
</organism>
<reference evidence="2 3" key="1">
    <citation type="submission" date="2021-03" db="EMBL/GenBank/DDBJ databases">
        <authorList>
            <person name="King G.J."/>
            <person name="Bancroft I."/>
            <person name="Baten A."/>
            <person name="Bloomfield J."/>
            <person name="Borpatragohain P."/>
            <person name="He Z."/>
            <person name="Irish N."/>
            <person name="Irwin J."/>
            <person name="Liu K."/>
            <person name="Mauleon R.P."/>
            <person name="Moore J."/>
            <person name="Morris R."/>
            <person name="Ostergaard L."/>
            <person name="Wang B."/>
            <person name="Wells R."/>
        </authorList>
    </citation>
    <scope>NUCLEOTIDE SEQUENCE [LARGE SCALE GENOMIC DNA]</scope>
    <source>
        <strain evidence="2">R-o-18</strain>
        <tissue evidence="2">Leaf</tissue>
    </source>
</reference>
<dbReference type="EMBL" id="JADBGQ010000002">
    <property type="protein sequence ID" value="KAG5410175.1"/>
    <property type="molecule type" value="Genomic_DNA"/>
</dbReference>
<accession>A0ABQ7NH34</accession>
<gene>
    <name evidence="2" type="primary">A02g504430.1_BraROA</name>
    <name evidence="2" type="ORF">IGI04_006494</name>
</gene>
<keyword evidence="3" id="KW-1185">Reference proteome</keyword>
<evidence type="ECO:0000256" key="1">
    <source>
        <dbReference type="SAM" id="Phobius"/>
    </source>
</evidence>
<keyword evidence="1" id="KW-0812">Transmembrane</keyword>
<keyword evidence="1" id="KW-0472">Membrane</keyword>
<proteinExistence type="predicted"/>
<evidence type="ECO:0000313" key="2">
    <source>
        <dbReference type="EMBL" id="KAG5410175.1"/>
    </source>
</evidence>
<evidence type="ECO:0000313" key="3">
    <source>
        <dbReference type="Proteomes" id="UP000823674"/>
    </source>
</evidence>